<dbReference type="EMBL" id="CAJZBQ010000055">
    <property type="protein sequence ID" value="CAG9332744.1"/>
    <property type="molecule type" value="Genomic_DNA"/>
</dbReference>
<proteinExistence type="predicted"/>
<evidence type="ECO:0000313" key="2">
    <source>
        <dbReference type="Proteomes" id="UP001162131"/>
    </source>
</evidence>
<accession>A0AAU9K738</accession>
<reference evidence="1" key="1">
    <citation type="submission" date="2021-09" db="EMBL/GenBank/DDBJ databases">
        <authorList>
            <consortium name="AG Swart"/>
            <person name="Singh M."/>
            <person name="Singh A."/>
            <person name="Seah K."/>
            <person name="Emmerich C."/>
        </authorList>
    </citation>
    <scope>NUCLEOTIDE SEQUENCE</scope>
    <source>
        <strain evidence="1">ATCC30299</strain>
    </source>
</reference>
<dbReference type="AlphaFoldDB" id="A0AAU9K738"/>
<protein>
    <submittedName>
        <fullName evidence="1">Uncharacterized protein</fullName>
    </submittedName>
</protein>
<sequence>MIHIRRLFSSAVLPWKFSNSKAYELPLANGELNVELLKEKDSFLYVYDEILKSYENQDIGWLEDVMEPNLFKKLQSGMQEIKANEKKIQIINEKESTDVTYHNAVCLVGVNIDRSKNKIETNPVENTFNYGRVPNLLLYGPDGSIILRVSALYASKKKLALFDKSNNLIEGDNNDDIEYHKFQFEKMVQYKFMIRDFLKFINWNILEGKDPFEDSEWIITDIDDSLDGNPILVSARKKS</sequence>
<dbReference type="Proteomes" id="UP001162131">
    <property type="component" value="Unassembled WGS sequence"/>
</dbReference>
<comment type="caution">
    <text evidence="1">The sequence shown here is derived from an EMBL/GenBank/DDBJ whole genome shotgun (WGS) entry which is preliminary data.</text>
</comment>
<evidence type="ECO:0000313" key="1">
    <source>
        <dbReference type="EMBL" id="CAG9332744.1"/>
    </source>
</evidence>
<gene>
    <name evidence="1" type="ORF">BSTOLATCC_MIC57036</name>
</gene>
<organism evidence="1 2">
    <name type="scientific">Blepharisma stoltei</name>
    <dbReference type="NCBI Taxonomy" id="1481888"/>
    <lineage>
        <taxon>Eukaryota</taxon>
        <taxon>Sar</taxon>
        <taxon>Alveolata</taxon>
        <taxon>Ciliophora</taxon>
        <taxon>Postciliodesmatophora</taxon>
        <taxon>Heterotrichea</taxon>
        <taxon>Heterotrichida</taxon>
        <taxon>Blepharismidae</taxon>
        <taxon>Blepharisma</taxon>
    </lineage>
</organism>
<keyword evidence="2" id="KW-1185">Reference proteome</keyword>
<name>A0AAU9K738_9CILI</name>